<dbReference type="Gene3D" id="3.20.170.10">
    <property type="entry name" value="ADP-ribosylation domain"/>
    <property type="match status" value="1"/>
</dbReference>
<gene>
    <name evidence="1" type="ORF">H9710_04195</name>
</gene>
<protein>
    <submittedName>
        <fullName evidence="1">DUF2441 domain-containing protein</fullName>
    </submittedName>
</protein>
<sequence>MSQDFTAYHVVTERPMALGQIIHLDETWESGVYRRVMEKLPMVEQIYNAPKSWEGKELEHHTMVALRELALEEVRQERYPDKPSRLHCLYVSESLKEAKQWAEFFIGLGRPTYQIVKLQISGRRFVGNANLCFDATSDRAYNREMAQRYWQIFPVPTGEPPIWEILVDGEIQVEKIVEEIGKKL</sequence>
<dbReference type="Proteomes" id="UP000826793">
    <property type="component" value="Unassembled WGS sequence"/>
</dbReference>
<name>A0A9D2MW09_9FIRM</name>
<evidence type="ECO:0000313" key="2">
    <source>
        <dbReference type="Proteomes" id="UP000826793"/>
    </source>
</evidence>
<reference evidence="1" key="2">
    <citation type="submission" date="2021-04" db="EMBL/GenBank/DDBJ databases">
        <authorList>
            <person name="Gilroy R."/>
        </authorList>
    </citation>
    <scope>NUCLEOTIDE SEQUENCE</scope>
    <source>
        <strain evidence="1">CHK185-1770</strain>
    </source>
</reference>
<reference evidence="1" key="1">
    <citation type="journal article" date="2021" name="PeerJ">
        <title>Extensive microbial diversity within the chicken gut microbiome revealed by metagenomics and culture.</title>
        <authorList>
            <person name="Gilroy R."/>
            <person name="Ravi A."/>
            <person name="Getino M."/>
            <person name="Pursley I."/>
            <person name="Horton D.L."/>
            <person name="Alikhan N.F."/>
            <person name="Baker D."/>
            <person name="Gharbi K."/>
            <person name="Hall N."/>
            <person name="Watson M."/>
            <person name="Adriaenssens E.M."/>
            <person name="Foster-Nyarko E."/>
            <person name="Jarju S."/>
            <person name="Secka A."/>
            <person name="Antonio M."/>
            <person name="Oren A."/>
            <person name="Chaudhuri R.R."/>
            <person name="La Ragione R."/>
            <person name="Hildebrand F."/>
            <person name="Pallen M.J."/>
        </authorList>
    </citation>
    <scope>NUCLEOTIDE SEQUENCE</scope>
    <source>
        <strain evidence="1">CHK185-1770</strain>
    </source>
</reference>
<proteinExistence type="predicted"/>
<dbReference type="AlphaFoldDB" id="A0A9D2MW09"/>
<dbReference type="InterPro" id="IPR018840">
    <property type="entry name" value="DUF2441"/>
</dbReference>
<accession>A0A9D2MW09</accession>
<organism evidence="1 2">
    <name type="scientific">Candidatus Acutalibacter pullicola</name>
    <dbReference type="NCBI Taxonomy" id="2838417"/>
    <lineage>
        <taxon>Bacteria</taxon>
        <taxon>Bacillati</taxon>
        <taxon>Bacillota</taxon>
        <taxon>Clostridia</taxon>
        <taxon>Eubacteriales</taxon>
        <taxon>Acutalibacteraceae</taxon>
        <taxon>Acutalibacter</taxon>
    </lineage>
</organism>
<dbReference type="Pfam" id="PF10386">
    <property type="entry name" value="DUF2441"/>
    <property type="match status" value="1"/>
</dbReference>
<dbReference type="Gene3D" id="1.10.3800.10">
    <property type="entry name" value="ADP-ribosylation domain"/>
    <property type="match status" value="1"/>
</dbReference>
<evidence type="ECO:0000313" key="1">
    <source>
        <dbReference type="EMBL" id="HJB97762.1"/>
    </source>
</evidence>
<dbReference type="SUPFAM" id="SSF56399">
    <property type="entry name" value="ADP-ribosylation"/>
    <property type="match status" value="1"/>
</dbReference>
<dbReference type="EMBL" id="DWXG01000034">
    <property type="protein sequence ID" value="HJB97762.1"/>
    <property type="molecule type" value="Genomic_DNA"/>
</dbReference>
<comment type="caution">
    <text evidence="1">The sequence shown here is derived from an EMBL/GenBank/DDBJ whole genome shotgun (WGS) entry which is preliminary data.</text>
</comment>